<comment type="caution">
    <text evidence="1">The sequence shown here is derived from an EMBL/GenBank/DDBJ whole genome shotgun (WGS) entry which is preliminary data.</text>
</comment>
<evidence type="ECO:0000313" key="1">
    <source>
        <dbReference type="EMBL" id="KAJ8122468.1"/>
    </source>
</evidence>
<name>A0ACC2J554_9PEZI</name>
<evidence type="ECO:0000313" key="2">
    <source>
        <dbReference type="Proteomes" id="UP001153334"/>
    </source>
</evidence>
<accession>A0ACC2J554</accession>
<proteinExistence type="predicted"/>
<gene>
    <name evidence="1" type="ORF">ONZ43_g1346</name>
</gene>
<sequence>MTKDLLVPDIITFAQRQYEQLSLPKSKTDAVLERVRSFSHGSFLWAELYLHNLGQSLQVTEFQARMRAFPPSLGDCYRQLLLSAAHRLSQNELYVRGALLLTIFQAQRPLRTTEIADAFSLLPEKAEIIISNLCKPLVNVYDGLLRLSHPSVREFFELCRTTNDSSLGISFSDSHALLAEKCLSCLLDERYANLDRIGSYLVANHDGAKHVSSDARPLKDGFYDYAHKFWDYHLVRSTTPSESLLQQVNRFILSLQFAYWSEFSRRDCGQLVRVVMAFRSLTSWHKGLSKKYQVLIKLDEYFERPYTLLTVAFDSQKGGTSLPCLVRLTMGDYYFIMFIPKKATPMRERALEELQKLLGPQHHLTLRAKSDVAYVRLYDGNMRASYKIYNEVVKTQRAVLGEHSAHLLETLIYKGQSEFYMASFSAATNTWRKVSTECLGLLGPNSWQYLSAQLWLARGLAYMDQLDSGLQILQLVAQRRRELFGPDDSFCNAVQLNVGEIQLLLGQHEEAIATLQDVLEWRRETFLLSNMVRLDAEITLAIAYRAAGMSQDALAIIKEVEDEVENLHSEFERYCQIVHLKGLLLAEAGSLDKAIHLLEDIVIQAEEGQNNRALLWIRLDLATLLRRRGRGCDRAAASIKFDKIVKETSGDHELSILDEPDSPELLAAAEEALRLVRSRQHIKARHALDSAHLDWRRPKDLWLWVGGSFYRDLLQIAEPAVTGAD</sequence>
<reference evidence="1" key="1">
    <citation type="submission" date="2022-11" db="EMBL/GenBank/DDBJ databases">
        <title>Genome Sequence of Nemania bipapillata.</title>
        <authorList>
            <person name="Buettner E."/>
        </authorList>
    </citation>
    <scope>NUCLEOTIDE SEQUENCE</scope>
    <source>
        <strain evidence="1">CP14</strain>
    </source>
</reference>
<organism evidence="1 2">
    <name type="scientific">Nemania bipapillata</name>
    <dbReference type="NCBI Taxonomy" id="110536"/>
    <lineage>
        <taxon>Eukaryota</taxon>
        <taxon>Fungi</taxon>
        <taxon>Dikarya</taxon>
        <taxon>Ascomycota</taxon>
        <taxon>Pezizomycotina</taxon>
        <taxon>Sordariomycetes</taxon>
        <taxon>Xylariomycetidae</taxon>
        <taxon>Xylariales</taxon>
        <taxon>Xylariaceae</taxon>
        <taxon>Nemania</taxon>
    </lineage>
</organism>
<dbReference type="EMBL" id="JAPESX010000227">
    <property type="protein sequence ID" value="KAJ8122468.1"/>
    <property type="molecule type" value="Genomic_DNA"/>
</dbReference>
<protein>
    <submittedName>
        <fullName evidence="1">Uncharacterized protein</fullName>
    </submittedName>
</protein>
<keyword evidence="2" id="KW-1185">Reference proteome</keyword>
<dbReference type="Proteomes" id="UP001153334">
    <property type="component" value="Unassembled WGS sequence"/>
</dbReference>